<name>Q6AP10_DESPS</name>
<gene>
    <name evidence="1" type="ordered locus">DP1185</name>
</gene>
<dbReference type="STRING" id="177439.DP1185"/>
<reference evidence="2" key="1">
    <citation type="journal article" date="2004" name="Environ. Microbiol.">
        <title>The genome of Desulfotalea psychrophila, a sulfate-reducing bacterium from permanently cold Arctic sediments.</title>
        <authorList>
            <person name="Rabus R."/>
            <person name="Ruepp A."/>
            <person name="Frickey T."/>
            <person name="Rattei T."/>
            <person name="Fartmann B."/>
            <person name="Stark M."/>
            <person name="Bauer M."/>
            <person name="Zibat A."/>
            <person name="Lombardot T."/>
            <person name="Becker I."/>
            <person name="Amann J."/>
            <person name="Gellner K."/>
            <person name="Teeling H."/>
            <person name="Leuschner W.D."/>
            <person name="Gloeckner F.-O."/>
            <person name="Lupas A.N."/>
            <person name="Amann R."/>
            <person name="Klenk H.-P."/>
        </authorList>
    </citation>
    <scope>NUCLEOTIDE SEQUENCE [LARGE SCALE GENOMIC DNA]</scope>
    <source>
        <strain evidence="2">DSM 12343 / LSv54</strain>
    </source>
</reference>
<dbReference type="KEGG" id="dps:DP1185"/>
<dbReference type="AlphaFoldDB" id="Q6AP10"/>
<evidence type="ECO:0000313" key="2">
    <source>
        <dbReference type="Proteomes" id="UP000000602"/>
    </source>
</evidence>
<keyword evidence="2" id="KW-1185">Reference proteome</keyword>
<evidence type="ECO:0000313" key="1">
    <source>
        <dbReference type="EMBL" id="CAG35914.1"/>
    </source>
</evidence>
<dbReference type="Proteomes" id="UP000000602">
    <property type="component" value="Chromosome"/>
</dbReference>
<dbReference type="HOGENOM" id="CLU_1872108_0_0_7"/>
<proteinExistence type="predicted"/>
<sequence length="136" mass="15331">MQAAKTRCGQCQYSPLANHSLLHIGQRISSHPSSLLTFLCASDCTISMDDFFINNLRFSCYRQCYSMLLNILFFMGSFEDEPGTRKSPHWGILFINNNPRISPLLLKQGLQETRFEHEGAEGVASGTRLDRSVLAL</sequence>
<organism evidence="1 2">
    <name type="scientific">Desulfotalea psychrophila (strain LSv54 / DSM 12343)</name>
    <dbReference type="NCBI Taxonomy" id="177439"/>
    <lineage>
        <taxon>Bacteria</taxon>
        <taxon>Pseudomonadati</taxon>
        <taxon>Thermodesulfobacteriota</taxon>
        <taxon>Desulfobulbia</taxon>
        <taxon>Desulfobulbales</taxon>
        <taxon>Desulfocapsaceae</taxon>
        <taxon>Desulfotalea</taxon>
    </lineage>
</organism>
<accession>Q6AP10</accession>
<dbReference type="EMBL" id="CR522870">
    <property type="protein sequence ID" value="CAG35914.1"/>
    <property type="molecule type" value="Genomic_DNA"/>
</dbReference>
<protein>
    <submittedName>
        <fullName evidence="1">Uncharacterized protein</fullName>
    </submittedName>
</protein>